<dbReference type="SUPFAM" id="SSF54909">
    <property type="entry name" value="Dimeric alpha+beta barrel"/>
    <property type="match status" value="1"/>
</dbReference>
<comment type="caution">
    <text evidence="4">The sequence shown here is derived from an EMBL/GenBank/DDBJ whole genome shotgun (WGS) entry which is preliminary data.</text>
</comment>
<reference evidence="5" key="1">
    <citation type="journal article" date="2019" name="Int. J. Syst. Evol. Microbiol.">
        <title>The Global Catalogue of Microorganisms (GCM) 10K type strain sequencing project: providing services to taxonomists for standard genome sequencing and annotation.</title>
        <authorList>
            <consortium name="The Broad Institute Genomics Platform"/>
            <consortium name="The Broad Institute Genome Sequencing Center for Infectious Disease"/>
            <person name="Wu L."/>
            <person name="Ma J."/>
        </authorList>
    </citation>
    <scope>NUCLEOTIDE SEQUENCE [LARGE SCALE GENOMIC DNA]</scope>
    <source>
        <strain evidence="5">CCUG 36956</strain>
    </source>
</reference>
<evidence type="ECO:0000256" key="1">
    <source>
        <dbReference type="ARBA" id="ARBA00022617"/>
    </source>
</evidence>
<keyword evidence="2" id="KW-0479">Metal-binding</keyword>
<evidence type="ECO:0000256" key="2">
    <source>
        <dbReference type="ARBA" id="ARBA00022723"/>
    </source>
</evidence>
<dbReference type="InterPro" id="IPR011008">
    <property type="entry name" value="Dimeric_a/b-barrel"/>
</dbReference>
<protein>
    <submittedName>
        <fullName evidence="4">Chlorite dismutase family protein</fullName>
    </submittedName>
</protein>
<accession>A0ABW2J5C8</accession>
<name>A0ABW2J5C8_9BURK</name>
<dbReference type="EMBL" id="JBHTCC010000002">
    <property type="protein sequence ID" value="MFC7298714.1"/>
    <property type="molecule type" value="Genomic_DNA"/>
</dbReference>
<dbReference type="Gene3D" id="3.30.70.3420">
    <property type="match status" value="1"/>
</dbReference>
<sequence length="186" mass="21370">MNERLFGFVGGDSGAWEVTQMRAVKGAPLPEVKTIAILNGFSIQGHHAHWVLRGVTSNERYVTKEEKSRLIATQEGLGRTESTLAALIPIRKNASWWLLTQEERREILEERSHHIQIGMAYLPAIARRLYHCRDIGTPEPFDFLTWFEFSPSDASQFDDLVAQLRTTHEWSYIDHEIDIRLARKNG</sequence>
<evidence type="ECO:0000313" key="4">
    <source>
        <dbReference type="EMBL" id="MFC7298714.1"/>
    </source>
</evidence>
<evidence type="ECO:0000256" key="3">
    <source>
        <dbReference type="ARBA" id="ARBA00023004"/>
    </source>
</evidence>
<dbReference type="Proteomes" id="UP001596379">
    <property type="component" value="Unassembled WGS sequence"/>
</dbReference>
<keyword evidence="5" id="KW-1185">Reference proteome</keyword>
<evidence type="ECO:0000313" key="5">
    <source>
        <dbReference type="Proteomes" id="UP001596379"/>
    </source>
</evidence>
<dbReference type="Pfam" id="PF06778">
    <property type="entry name" value="Chlor_dismutase"/>
    <property type="match status" value="1"/>
</dbReference>
<gene>
    <name evidence="4" type="ORF">ACFQO0_09725</name>
</gene>
<proteinExistence type="predicted"/>
<keyword evidence="3" id="KW-0408">Iron</keyword>
<organism evidence="4 5">
    <name type="scientific">Herminiimonas aquatilis</name>
    <dbReference type="NCBI Taxonomy" id="345342"/>
    <lineage>
        <taxon>Bacteria</taxon>
        <taxon>Pseudomonadati</taxon>
        <taxon>Pseudomonadota</taxon>
        <taxon>Betaproteobacteria</taxon>
        <taxon>Burkholderiales</taxon>
        <taxon>Oxalobacteraceae</taxon>
        <taxon>Herminiimonas</taxon>
    </lineage>
</organism>
<dbReference type="InterPro" id="IPR010644">
    <property type="entry name" value="ChdC/CLD"/>
</dbReference>
<keyword evidence="1" id="KW-0349">Heme</keyword>
<dbReference type="RefSeq" id="WP_012078771.1">
    <property type="nucleotide sequence ID" value="NZ_JBHTCC010000002.1"/>
</dbReference>